<feature type="domain" description="Amidohydrolase-related" evidence="2">
    <location>
        <begin position="67"/>
        <end position="273"/>
    </location>
</feature>
<proteinExistence type="predicted"/>
<accession>A0ABS2GLW8</accession>
<dbReference type="SUPFAM" id="SSF51556">
    <property type="entry name" value="Metallo-dependent hydrolases"/>
    <property type="match status" value="1"/>
</dbReference>
<evidence type="ECO:0000313" key="4">
    <source>
        <dbReference type="Proteomes" id="UP000724149"/>
    </source>
</evidence>
<dbReference type="RefSeq" id="WP_191391870.1">
    <property type="nucleotide sequence ID" value="NZ_JACSNR010000006.1"/>
</dbReference>
<reference evidence="3 4" key="1">
    <citation type="journal article" date="2021" name="Sci. Rep.">
        <title>The distribution of antibiotic resistance genes in chicken gut microbiota commensals.</title>
        <authorList>
            <person name="Juricova H."/>
            <person name="Matiasovicova J."/>
            <person name="Kubasova T."/>
            <person name="Cejkova D."/>
            <person name="Rychlik I."/>
        </authorList>
    </citation>
    <scope>NUCLEOTIDE SEQUENCE [LARGE SCALE GENOMIC DNA]</scope>
    <source>
        <strain evidence="3 4">An564</strain>
    </source>
</reference>
<comment type="caution">
    <text evidence="3">The sequence shown here is derived from an EMBL/GenBank/DDBJ whole genome shotgun (WGS) entry which is preliminary data.</text>
</comment>
<evidence type="ECO:0000313" key="3">
    <source>
        <dbReference type="EMBL" id="MBM6923482.1"/>
    </source>
</evidence>
<protein>
    <submittedName>
        <fullName evidence="3">Amidohydrolase family protein</fullName>
    </submittedName>
</protein>
<dbReference type="PANTHER" id="PTHR21240">
    <property type="entry name" value="2-AMINO-3-CARBOXYLMUCONATE-6-SEMIALDEHYDE DECARBOXYLASE"/>
    <property type="match status" value="1"/>
</dbReference>
<name>A0ABS2GLW8_9FIRM</name>
<dbReference type="PANTHER" id="PTHR21240:SF19">
    <property type="entry name" value="CATALYTIC_ HYDROLASE"/>
    <property type="match status" value="1"/>
</dbReference>
<evidence type="ECO:0000259" key="2">
    <source>
        <dbReference type="Pfam" id="PF04909"/>
    </source>
</evidence>
<keyword evidence="4" id="KW-1185">Reference proteome</keyword>
<keyword evidence="1" id="KW-0456">Lyase</keyword>
<dbReference type="Pfam" id="PF04909">
    <property type="entry name" value="Amidohydro_2"/>
    <property type="match status" value="1"/>
</dbReference>
<organism evidence="3 4">
    <name type="scientific">Hydrogenoanaerobacterium saccharovorans</name>
    <dbReference type="NCBI Taxonomy" id="474960"/>
    <lineage>
        <taxon>Bacteria</taxon>
        <taxon>Bacillati</taxon>
        <taxon>Bacillota</taxon>
        <taxon>Clostridia</taxon>
        <taxon>Eubacteriales</taxon>
        <taxon>Oscillospiraceae</taxon>
        <taxon>Hydrogenoanaerobacterium</taxon>
    </lineage>
</organism>
<dbReference type="InterPro" id="IPR006680">
    <property type="entry name" value="Amidohydro-rel"/>
</dbReference>
<evidence type="ECO:0000256" key="1">
    <source>
        <dbReference type="ARBA" id="ARBA00023239"/>
    </source>
</evidence>
<dbReference type="InterPro" id="IPR032465">
    <property type="entry name" value="ACMSD"/>
</dbReference>
<dbReference type="Gene3D" id="3.20.20.140">
    <property type="entry name" value="Metal-dependent hydrolases"/>
    <property type="match status" value="1"/>
</dbReference>
<dbReference type="InterPro" id="IPR032466">
    <property type="entry name" value="Metal_Hydrolase"/>
</dbReference>
<sequence>MGIIDFRMRPLYGGYLSMAEAGTTDKFLTGLRCQITPSIRECSIELLVKEMDEAGIEKAVIPGRQSSGTFVDNQELCDLAKQWPGRFIPFPLYDPLRPKESLEEVRRILMDGPGGGVTIEPGFGNTLRFDDPGYFPLYRWLEDNGIPLMLTFSGSITPTIDCTLPGRLDLVAQTHPNLKIVVGHAGWPWSKELICMGFFRRNIYLAPDLYSMASVPGSEDYRLAAAGMLQDRFLFGSSYPLVPLGEAVDNVRAWKLDPACEQRVLHDTAAELLSWKF</sequence>
<dbReference type="EMBL" id="JACSNR010000006">
    <property type="protein sequence ID" value="MBM6923482.1"/>
    <property type="molecule type" value="Genomic_DNA"/>
</dbReference>
<dbReference type="Proteomes" id="UP000724149">
    <property type="component" value="Unassembled WGS sequence"/>
</dbReference>
<gene>
    <name evidence="3" type="ORF">H9X81_07245</name>
</gene>